<gene>
    <name evidence="1" type="ORF">ACFQ1E_14075</name>
</gene>
<keyword evidence="2" id="KW-1185">Reference proteome</keyword>
<proteinExistence type="predicted"/>
<accession>A0ABW3H8X2</accession>
<comment type="caution">
    <text evidence="1">The sequence shown here is derived from an EMBL/GenBank/DDBJ whole genome shotgun (WGS) entry which is preliminary data.</text>
</comment>
<sequence>MAFIDDLFEGGGHYIIERTEGGATLRPASDKPSDLETFQNLVARVRRNEGDGYAIHLDHVCSDRPGNLVDLLILTIDD</sequence>
<dbReference type="EMBL" id="JBHTJG010000007">
    <property type="protein sequence ID" value="MFD0947474.1"/>
    <property type="molecule type" value="Genomic_DNA"/>
</dbReference>
<organism evidence="1 2">
    <name type="scientific">Sphingomonas canadensis</name>
    <dbReference type="NCBI Taxonomy" id="1219257"/>
    <lineage>
        <taxon>Bacteria</taxon>
        <taxon>Pseudomonadati</taxon>
        <taxon>Pseudomonadota</taxon>
        <taxon>Alphaproteobacteria</taxon>
        <taxon>Sphingomonadales</taxon>
        <taxon>Sphingomonadaceae</taxon>
        <taxon>Sphingomonas</taxon>
    </lineage>
</organism>
<name>A0ABW3H8X2_9SPHN</name>
<evidence type="ECO:0000313" key="1">
    <source>
        <dbReference type="EMBL" id="MFD0947474.1"/>
    </source>
</evidence>
<dbReference type="RefSeq" id="WP_264945259.1">
    <property type="nucleotide sequence ID" value="NZ_JAPDRA010000007.1"/>
</dbReference>
<reference evidence="2" key="1">
    <citation type="journal article" date="2019" name="Int. J. Syst. Evol. Microbiol.">
        <title>The Global Catalogue of Microorganisms (GCM) 10K type strain sequencing project: providing services to taxonomists for standard genome sequencing and annotation.</title>
        <authorList>
            <consortium name="The Broad Institute Genomics Platform"/>
            <consortium name="The Broad Institute Genome Sequencing Center for Infectious Disease"/>
            <person name="Wu L."/>
            <person name="Ma J."/>
        </authorList>
    </citation>
    <scope>NUCLEOTIDE SEQUENCE [LARGE SCALE GENOMIC DNA]</scope>
    <source>
        <strain evidence="2">CCUG 62982</strain>
    </source>
</reference>
<evidence type="ECO:0000313" key="2">
    <source>
        <dbReference type="Proteomes" id="UP001596977"/>
    </source>
</evidence>
<dbReference type="Proteomes" id="UP001596977">
    <property type="component" value="Unassembled WGS sequence"/>
</dbReference>
<protein>
    <submittedName>
        <fullName evidence="1">Uncharacterized protein</fullName>
    </submittedName>
</protein>